<dbReference type="InterPro" id="IPR034733">
    <property type="entry name" value="AcCoA_carboxyl_beta"/>
</dbReference>
<keyword evidence="11" id="KW-0862">Zinc</keyword>
<dbReference type="PANTHER" id="PTHR42995">
    <property type="entry name" value="ACETYL-COENZYME A CARBOXYLASE CARBOXYL TRANSFERASE SUBUNIT BETA, CHLOROPLASTIC"/>
    <property type="match status" value="1"/>
</dbReference>
<dbReference type="Proteomes" id="UP000322667">
    <property type="component" value="Chromosome D04"/>
</dbReference>
<dbReference type="GO" id="GO:0008270">
    <property type="term" value="F:zinc ion binding"/>
    <property type="evidence" value="ECO:0007669"/>
    <property type="project" value="UniProtKB-KW"/>
</dbReference>
<feature type="domain" description="CoA carboxyltransferase N-terminal" evidence="15">
    <location>
        <begin position="217"/>
        <end position="457"/>
    </location>
</feature>
<keyword evidence="9" id="KW-0547">Nucleotide-binding</keyword>
<dbReference type="GO" id="GO:0003989">
    <property type="term" value="F:acetyl-CoA carboxylase activity"/>
    <property type="evidence" value="ECO:0007669"/>
    <property type="project" value="InterPro"/>
</dbReference>
<evidence type="ECO:0000313" key="17">
    <source>
        <dbReference type="Proteomes" id="UP000322667"/>
    </source>
</evidence>
<sequence>MEKSWFNLILSKGELEYRCRLIKSIDSRLGPIENTTVNEDLTRNDTDKNIHDCSDSSSYYSKVDHLVDIKDIQNFISNDTFLIRDSNQDRYSIYFNSENKIFELNNYHSFFDYMNNGSRNDEPYYHFNLYDNDTNYGWNNHTNSCIGSYLRSQICIDSSILSGNDNSNDNYIYNYICGEGENSSEGKNFDIITRESGNDLTLKESSNYLDLYKDLWVQCECKNCYEVNYKKSLNSKMNICEQCGYNMKIRSSDRIKLSIDPGTWVPMDEDMISLDPIEFQKTGLTEAIQTGTVYGGSMGSVVGEKITRLIEYATNNFLPLILVCASAGAHMQEESLSLMQMAKICSALYDYQSNKKLFYVSILTSPTTGGVTVSIGMLGDIIIAERNAYIAFASKRVIEQTLNKTIPDGSQAAEYLFHKGLFDPFVPRNPLKSVLSEKEGIVCIFRWVFPGKNRRIFLQFLMKDIQSIRIEVKEGIYTRHVLYMKIRGQRDVPLTRTDENLTPHKIEQKAAELAYFLRRPIEVF</sequence>
<comment type="similarity">
    <text evidence="3">Belongs to the Ycf4 family.</text>
</comment>
<protein>
    <recommendedName>
        <fullName evidence="5">Photosystem I assembly protein Ycf4</fullName>
    </recommendedName>
</protein>
<dbReference type="GO" id="GO:0015979">
    <property type="term" value="P:photosynthesis"/>
    <property type="evidence" value="ECO:0007669"/>
    <property type="project" value="UniProtKB-KW"/>
</dbReference>
<dbReference type="PRINTS" id="PR01070">
    <property type="entry name" value="ACCCTRFRASEB"/>
</dbReference>
<name>A0A5D2LEU3_GOSTO</name>
<dbReference type="GO" id="GO:2001295">
    <property type="term" value="P:malonyl-CoA biosynthetic process"/>
    <property type="evidence" value="ECO:0007669"/>
    <property type="project" value="TreeGrafter"/>
</dbReference>
<evidence type="ECO:0000256" key="3">
    <source>
        <dbReference type="ARBA" id="ARBA00008198"/>
    </source>
</evidence>
<dbReference type="GO" id="GO:0009317">
    <property type="term" value="C:acetyl-CoA carboxylase complex"/>
    <property type="evidence" value="ECO:0007669"/>
    <property type="project" value="InterPro"/>
</dbReference>
<dbReference type="GO" id="GO:0005524">
    <property type="term" value="F:ATP binding"/>
    <property type="evidence" value="ECO:0007669"/>
    <property type="project" value="UniProtKB-KW"/>
</dbReference>
<dbReference type="PROSITE" id="PS50980">
    <property type="entry name" value="COA_CT_NTER"/>
    <property type="match status" value="1"/>
</dbReference>
<dbReference type="GO" id="GO:0009507">
    <property type="term" value="C:chloroplast"/>
    <property type="evidence" value="ECO:0007669"/>
    <property type="project" value="TreeGrafter"/>
</dbReference>
<keyword evidence="14" id="KW-0472">Membrane</keyword>
<evidence type="ECO:0000256" key="7">
    <source>
        <dbReference type="ARBA" id="ARBA00022679"/>
    </source>
</evidence>
<dbReference type="EMBL" id="CM017626">
    <property type="protein sequence ID" value="TYH77532.1"/>
    <property type="molecule type" value="Genomic_DNA"/>
</dbReference>
<dbReference type="InterPro" id="IPR011762">
    <property type="entry name" value="COA_CT_N"/>
</dbReference>
<dbReference type="Gene3D" id="3.90.226.10">
    <property type="entry name" value="2-enoyl-CoA Hydratase, Chain A, domain 1"/>
    <property type="match status" value="1"/>
</dbReference>
<keyword evidence="8" id="KW-0812">Transmembrane</keyword>
<comment type="subunit">
    <text evidence="4">Acetyl-CoA carboxylase is a heterohexamer composed of biotin carboxyl carrier protein, biotin carboxylase and 2 subunits each of ACCase subunit alpha and ACCase plastid-coded subunit beta (accD).</text>
</comment>
<dbReference type="InterPro" id="IPR003359">
    <property type="entry name" value="PSI_Ycf4_assembly"/>
</dbReference>
<comment type="function">
    <text evidence="1">Seems to be required for the assembly of the photosystem I complex.</text>
</comment>
<keyword evidence="12" id="KW-0067">ATP-binding</keyword>
<accession>A0A5D2LEU3</accession>
<evidence type="ECO:0000259" key="15">
    <source>
        <dbReference type="PROSITE" id="PS50980"/>
    </source>
</evidence>
<evidence type="ECO:0000256" key="14">
    <source>
        <dbReference type="ARBA" id="ARBA00023136"/>
    </source>
</evidence>
<organism evidence="16 17">
    <name type="scientific">Gossypium tomentosum</name>
    <name type="common">Hawaiian cotton</name>
    <name type="synonym">Gossypium sandvicense</name>
    <dbReference type="NCBI Taxonomy" id="34277"/>
    <lineage>
        <taxon>Eukaryota</taxon>
        <taxon>Viridiplantae</taxon>
        <taxon>Streptophyta</taxon>
        <taxon>Embryophyta</taxon>
        <taxon>Tracheophyta</taxon>
        <taxon>Spermatophyta</taxon>
        <taxon>Magnoliopsida</taxon>
        <taxon>eudicotyledons</taxon>
        <taxon>Gunneridae</taxon>
        <taxon>Pentapetalae</taxon>
        <taxon>rosids</taxon>
        <taxon>malvids</taxon>
        <taxon>Malvales</taxon>
        <taxon>Malvaceae</taxon>
        <taxon>Malvoideae</taxon>
        <taxon>Gossypium</taxon>
    </lineage>
</organism>
<dbReference type="AlphaFoldDB" id="A0A5D2LEU3"/>
<proteinExistence type="inferred from homology"/>
<evidence type="ECO:0000256" key="6">
    <source>
        <dbReference type="ARBA" id="ARBA00022531"/>
    </source>
</evidence>
<reference evidence="16 17" key="1">
    <citation type="submission" date="2019-07" db="EMBL/GenBank/DDBJ databases">
        <title>WGS assembly of Gossypium tomentosum.</title>
        <authorList>
            <person name="Chen Z.J."/>
            <person name="Sreedasyam A."/>
            <person name="Ando A."/>
            <person name="Song Q."/>
            <person name="De L."/>
            <person name="Hulse-Kemp A."/>
            <person name="Ding M."/>
            <person name="Ye W."/>
            <person name="Kirkbride R."/>
            <person name="Jenkins J."/>
            <person name="Plott C."/>
            <person name="Lovell J."/>
            <person name="Lin Y.-M."/>
            <person name="Vaughn R."/>
            <person name="Liu B."/>
            <person name="Li W."/>
            <person name="Simpson S."/>
            <person name="Scheffler B."/>
            <person name="Saski C."/>
            <person name="Grover C."/>
            <person name="Hu G."/>
            <person name="Conover J."/>
            <person name="Carlson J."/>
            <person name="Shu S."/>
            <person name="Boston L."/>
            <person name="Williams M."/>
            <person name="Peterson D."/>
            <person name="Mcgee K."/>
            <person name="Jones D."/>
            <person name="Wendel J."/>
            <person name="Stelly D."/>
            <person name="Grimwood J."/>
            <person name="Schmutz J."/>
        </authorList>
    </citation>
    <scope>NUCLEOTIDE SEQUENCE [LARGE SCALE GENOMIC DNA]</scope>
    <source>
        <strain evidence="16">7179.01</strain>
    </source>
</reference>
<dbReference type="GO" id="GO:0009522">
    <property type="term" value="C:photosystem I"/>
    <property type="evidence" value="ECO:0007669"/>
    <property type="project" value="InterPro"/>
</dbReference>
<evidence type="ECO:0000256" key="5">
    <source>
        <dbReference type="ARBA" id="ARBA00015395"/>
    </source>
</evidence>
<evidence type="ECO:0000256" key="8">
    <source>
        <dbReference type="ARBA" id="ARBA00022692"/>
    </source>
</evidence>
<evidence type="ECO:0000256" key="10">
    <source>
        <dbReference type="ARBA" id="ARBA00022771"/>
    </source>
</evidence>
<dbReference type="SUPFAM" id="SSF52096">
    <property type="entry name" value="ClpP/crotonase"/>
    <property type="match status" value="1"/>
</dbReference>
<dbReference type="GO" id="GO:0006633">
    <property type="term" value="P:fatty acid biosynthetic process"/>
    <property type="evidence" value="ECO:0007669"/>
    <property type="project" value="InterPro"/>
</dbReference>
<keyword evidence="17" id="KW-1185">Reference proteome</keyword>
<dbReference type="InterPro" id="IPR000438">
    <property type="entry name" value="Acetyl_CoA_COase_Trfase_b_su"/>
</dbReference>
<keyword evidence="10" id="KW-0863">Zinc-finger</keyword>
<evidence type="ECO:0000256" key="12">
    <source>
        <dbReference type="ARBA" id="ARBA00022840"/>
    </source>
</evidence>
<dbReference type="GO" id="GO:0016740">
    <property type="term" value="F:transferase activity"/>
    <property type="evidence" value="ECO:0007669"/>
    <property type="project" value="UniProtKB-KW"/>
</dbReference>
<keyword evidence="7" id="KW-0808">Transferase</keyword>
<evidence type="ECO:0000256" key="1">
    <source>
        <dbReference type="ARBA" id="ARBA00002862"/>
    </source>
</evidence>
<evidence type="ECO:0000256" key="4">
    <source>
        <dbReference type="ARBA" id="ARBA00011842"/>
    </source>
</evidence>
<evidence type="ECO:0000313" key="16">
    <source>
        <dbReference type="EMBL" id="TYH77532.1"/>
    </source>
</evidence>
<evidence type="ECO:0000256" key="9">
    <source>
        <dbReference type="ARBA" id="ARBA00022741"/>
    </source>
</evidence>
<keyword evidence="13" id="KW-1133">Transmembrane helix</keyword>
<evidence type="ECO:0000256" key="2">
    <source>
        <dbReference type="ARBA" id="ARBA00004141"/>
    </source>
</evidence>
<evidence type="ECO:0000256" key="11">
    <source>
        <dbReference type="ARBA" id="ARBA00022833"/>
    </source>
</evidence>
<dbReference type="InterPro" id="IPR029045">
    <property type="entry name" value="ClpP/crotonase-like_dom_sf"/>
</dbReference>
<comment type="subcellular location">
    <subcellularLocation>
        <location evidence="2">Membrane</location>
        <topology evidence="2">Multi-pass membrane protein</topology>
    </subcellularLocation>
</comment>
<dbReference type="Pfam" id="PF02392">
    <property type="entry name" value="Ycf4"/>
    <property type="match status" value="1"/>
</dbReference>
<evidence type="ECO:0000256" key="13">
    <source>
        <dbReference type="ARBA" id="ARBA00022989"/>
    </source>
</evidence>
<gene>
    <name evidence="16" type="ORF">ES332_D04G161000v1</name>
</gene>
<dbReference type="PANTHER" id="PTHR42995:SF5">
    <property type="entry name" value="ACETYL-COENZYME A CARBOXYLASE CARBOXYL TRANSFERASE SUBUNIT BETA, CHLOROPLASTIC"/>
    <property type="match status" value="1"/>
</dbReference>
<keyword evidence="6" id="KW-0602">Photosynthesis</keyword>
<keyword evidence="10" id="KW-0479">Metal-binding</keyword>
<dbReference type="Pfam" id="PF01039">
    <property type="entry name" value="Carboxyl_trans"/>
    <property type="match status" value="1"/>
</dbReference>